<accession>A0A7J7Y5E7</accession>
<feature type="region of interest" description="Disordered" evidence="1">
    <location>
        <begin position="1"/>
        <end position="159"/>
    </location>
</feature>
<feature type="compositionally biased region" description="Basic and acidic residues" evidence="1">
    <location>
        <begin position="65"/>
        <end position="82"/>
    </location>
</feature>
<dbReference type="EMBL" id="JACAGC010000007">
    <property type="protein sequence ID" value="KAF6357105.1"/>
    <property type="molecule type" value="Genomic_DNA"/>
</dbReference>
<dbReference type="AlphaFoldDB" id="A0A7J7Y5E7"/>
<feature type="compositionally biased region" description="Polar residues" evidence="1">
    <location>
        <begin position="1"/>
        <end position="12"/>
    </location>
</feature>
<evidence type="ECO:0000313" key="3">
    <source>
        <dbReference type="Proteomes" id="UP000585614"/>
    </source>
</evidence>
<proteinExistence type="predicted"/>
<feature type="compositionally biased region" description="Low complexity" evidence="1">
    <location>
        <begin position="121"/>
        <end position="139"/>
    </location>
</feature>
<organism evidence="2 3">
    <name type="scientific">Rhinolophus ferrumequinum</name>
    <name type="common">Greater horseshoe bat</name>
    <dbReference type="NCBI Taxonomy" id="59479"/>
    <lineage>
        <taxon>Eukaryota</taxon>
        <taxon>Metazoa</taxon>
        <taxon>Chordata</taxon>
        <taxon>Craniata</taxon>
        <taxon>Vertebrata</taxon>
        <taxon>Euteleostomi</taxon>
        <taxon>Mammalia</taxon>
        <taxon>Eutheria</taxon>
        <taxon>Laurasiatheria</taxon>
        <taxon>Chiroptera</taxon>
        <taxon>Yinpterochiroptera</taxon>
        <taxon>Rhinolophoidea</taxon>
        <taxon>Rhinolophidae</taxon>
        <taxon>Rhinolophinae</taxon>
        <taxon>Rhinolophus</taxon>
    </lineage>
</organism>
<protein>
    <submittedName>
        <fullName evidence="2">Uncharacterized protein</fullName>
    </submittedName>
</protein>
<dbReference type="Proteomes" id="UP000585614">
    <property type="component" value="Unassembled WGS sequence"/>
</dbReference>
<feature type="compositionally biased region" description="Low complexity" evidence="1">
    <location>
        <begin position="27"/>
        <end position="44"/>
    </location>
</feature>
<evidence type="ECO:0000256" key="1">
    <source>
        <dbReference type="SAM" id="MobiDB-lite"/>
    </source>
</evidence>
<sequence>MLFTVQNNSIENKGSIRSPVTQKGAVSSTSSHPPTSRPPSASQPGPGPPRGPPRTVSSKCFSSKSRRDERCGVSNADPDKYFSSRQSAAGAASLRPAVPFLSRSHTVPRLAAPPDDRPATRRSGSSRARAPRSPLLSPAVPTRGRSGWGGAAEGMLPAA</sequence>
<reference evidence="2 3" key="1">
    <citation type="journal article" date="2020" name="Nature">
        <title>Six reference-quality genomes reveal evolution of bat adaptations.</title>
        <authorList>
            <person name="Jebb D."/>
            <person name="Huang Z."/>
            <person name="Pippel M."/>
            <person name="Hughes G.M."/>
            <person name="Lavrichenko K."/>
            <person name="Devanna P."/>
            <person name="Winkler S."/>
            <person name="Jermiin L.S."/>
            <person name="Skirmuntt E.C."/>
            <person name="Katzourakis A."/>
            <person name="Burkitt-Gray L."/>
            <person name="Ray D.A."/>
            <person name="Sullivan K.A.M."/>
            <person name="Roscito J.G."/>
            <person name="Kirilenko B.M."/>
            <person name="Davalos L.M."/>
            <person name="Corthals A.P."/>
            <person name="Power M.L."/>
            <person name="Jones G."/>
            <person name="Ransome R.D."/>
            <person name="Dechmann D.K.N."/>
            <person name="Locatelli A.G."/>
            <person name="Puechmaille S.J."/>
            <person name="Fedrigo O."/>
            <person name="Jarvis E.D."/>
            <person name="Hiller M."/>
            <person name="Vernes S.C."/>
            <person name="Myers E.W."/>
            <person name="Teeling E.C."/>
        </authorList>
    </citation>
    <scope>NUCLEOTIDE SEQUENCE [LARGE SCALE GENOMIC DNA]</scope>
    <source>
        <strain evidence="2">MRhiFer1</strain>
        <tissue evidence="2">Lung</tissue>
    </source>
</reference>
<evidence type="ECO:0000313" key="2">
    <source>
        <dbReference type="EMBL" id="KAF6357105.1"/>
    </source>
</evidence>
<comment type="caution">
    <text evidence="2">The sequence shown here is derived from an EMBL/GenBank/DDBJ whole genome shotgun (WGS) entry which is preliminary data.</text>
</comment>
<name>A0A7J7Y5E7_RHIFE</name>
<gene>
    <name evidence="2" type="ORF">mRhiFer1_010029</name>
</gene>